<evidence type="ECO:0000313" key="7">
    <source>
        <dbReference type="EMBL" id="MEB3429202.1"/>
    </source>
</evidence>
<dbReference type="GO" id="GO:0017136">
    <property type="term" value="F:histone deacetylase activity, NAD-dependent"/>
    <property type="evidence" value="ECO:0007669"/>
    <property type="project" value="TreeGrafter"/>
</dbReference>
<feature type="binding site" evidence="4">
    <location>
        <position position="39"/>
    </location>
    <ligand>
        <name>NAD(+)</name>
        <dbReference type="ChEBI" id="CHEBI:57540"/>
    </ligand>
</feature>
<organism evidence="7 8">
    <name type="scientific">Citroniella saccharovorans</name>
    <dbReference type="NCBI Taxonomy" id="2053367"/>
    <lineage>
        <taxon>Bacteria</taxon>
        <taxon>Bacillati</taxon>
        <taxon>Bacillota</taxon>
        <taxon>Tissierellia</taxon>
        <taxon>Tissierellales</taxon>
        <taxon>Peptoniphilaceae</taxon>
        <taxon>Citroniella</taxon>
    </lineage>
</organism>
<feature type="binding site" evidence="4">
    <location>
        <position position="111"/>
    </location>
    <ligand>
        <name>nicotinamide</name>
        <dbReference type="ChEBI" id="CHEBI:17154"/>
    </ligand>
</feature>
<dbReference type="NCBIfam" id="NF001752">
    <property type="entry name" value="PRK00481.1-1"/>
    <property type="match status" value="1"/>
</dbReference>
<accession>A0AAW9MXF8</accession>
<protein>
    <recommendedName>
        <fullName evidence="4">NAD-dependent protein deacetylase</fullName>
        <ecNumber evidence="4">2.3.1.286</ecNumber>
    </recommendedName>
    <alternativeName>
        <fullName evidence="4">Regulatory protein SIR2 homolog</fullName>
    </alternativeName>
</protein>
<feature type="binding site" evidence="4">
    <location>
        <position position="219"/>
    </location>
    <ligand>
        <name>NAD(+)</name>
        <dbReference type="ChEBI" id="CHEBI:57540"/>
    </ligand>
</feature>
<dbReference type="Gene3D" id="3.30.1600.10">
    <property type="entry name" value="SIR2/SIRT2 'Small Domain"/>
    <property type="match status" value="1"/>
</dbReference>
<feature type="binding site" evidence="4">
    <location>
        <position position="112"/>
    </location>
    <ligand>
        <name>NAD(+)</name>
        <dbReference type="ChEBI" id="CHEBI:57540"/>
    </ligand>
</feature>
<sequence>MEKNKLIDKNILKKLIEESDNIVFFGGAGVSTASNIPDFRSPTGLYNEKSEFNYPPEYLLSHSFFVENPRAFTKYYKTKLIYKDAKPNACHFSLTKLEKMGKLKAIITQNIDSLHQKAGSKNVIEIHGNLRDYYCISCGKTYSEDEILKTDDLNICECGGIIRPDIVLYEEGLDMDKFSKAINYISNCDLFIVGGTSLAVYPAAGLLRYYNGNKLVILNMEKTPMDELADFIYYGDISKIMEDII</sequence>
<feature type="binding site" evidence="4">
    <location>
        <position position="111"/>
    </location>
    <ligand>
        <name>NAD(+)</name>
        <dbReference type="ChEBI" id="CHEBI:57540"/>
    </ligand>
</feature>
<feature type="binding site" evidence="4">
    <location>
        <position position="40"/>
    </location>
    <ligand>
        <name>NAD(+)</name>
        <dbReference type="ChEBI" id="CHEBI:57540"/>
    </ligand>
</feature>
<dbReference type="Gene3D" id="3.40.50.1220">
    <property type="entry name" value="TPP-binding domain"/>
    <property type="match status" value="1"/>
</dbReference>
<comment type="similarity">
    <text evidence="4">Belongs to the sirtuin family. Class U subfamily.</text>
</comment>
<feature type="binding site" evidence="4">
    <location>
        <position position="197"/>
    </location>
    <ligand>
        <name>NAD(+)</name>
        <dbReference type="ChEBI" id="CHEBI:57540"/>
    </ligand>
</feature>
<name>A0AAW9MXF8_9FIRM</name>
<feature type="binding site" evidence="4">
    <location>
        <position position="127"/>
    </location>
    <ligand>
        <name>NAD(+)</name>
        <dbReference type="ChEBI" id="CHEBI:57540"/>
    </ligand>
</feature>
<gene>
    <name evidence="4" type="primary">cobB</name>
    <name evidence="7" type="ORF">VLK81_04050</name>
</gene>
<dbReference type="PANTHER" id="PTHR11085">
    <property type="entry name" value="NAD-DEPENDENT PROTEIN DEACYLASE SIRTUIN-5, MITOCHONDRIAL-RELATED"/>
    <property type="match status" value="1"/>
</dbReference>
<comment type="function">
    <text evidence="4">NAD-dependent protein deacetylase which modulates the activities of several enzymes which are inactive in their acetylated form.</text>
</comment>
<comment type="catalytic activity">
    <reaction evidence="4">
        <text>N(6)-acetyl-L-lysyl-[protein] + NAD(+) + H2O = 2''-O-acetyl-ADP-D-ribose + nicotinamide + L-lysyl-[protein]</text>
        <dbReference type="Rhea" id="RHEA:43636"/>
        <dbReference type="Rhea" id="RHEA-COMP:9752"/>
        <dbReference type="Rhea" id="RHEA-COMP:10731"/>
        <dbReference type="ChEBI" id="CHEBI:15377"/>
        <dbReference type="ChEBI" id="CHEBI:17154"/>
        <dbReference type="ChEBI" id="CHEBI:29969"/>
        <dbReference type="ChEBI" id="CHEBI:57540"/>
        <dbReference type="ChEBI" id="CHEBI:61930"/>
        <dbReference type="ChEBI" id="CHEBI:83767"/>
        <dbReference type="EC" id="2.3.1.286"/>
    </reaction>
</comment>
<dbReference type="EC" id="2.3.1.286" evidence="4"/>
<keyword evidence="3 4" id="KW-0520">NAD</keyword>
<dbReference type="PANTHER" id="PTHR11085:SF4">
    <property type="entry name" value="NAD-DEPENDENT PROTEIN DEACYLASE"/>
    <property type="match status" value="1"/>
</dbReference>
<feature type="active site" description="Proton acceptor" evidence="4 5">
    <location>
        <position position="127"/>
    </location>
</feature>
<evidence type="ECO:0000256" key="1">
    <source>
        <dbReference type="ARBA" id="ARBA00022490"/>
    </source>
</evidence>
<feature type="binding site" evidence="4">
    <location>
        <position position="28"/>
    </location>
    <ligand>
        <name>NAD(+)</name>
        <dbReference type="ChEBI" id="CHEBI:57540"/>
    </ligand>
</feature>
<dbReference type="EMBL" id="JAYKOT010000003">
    <property type="protein sequence ID" value="MEB3429202.1"/>
    <property type="molecule type" value="Genomic_DNA"/>
</dbReference>
<comment type="cofactor">
    <cofactor evidence="4">
        <name>Zn(2+)</name>
        <dbReference type="ChEBI" id="CHEBI:29105"/>
    </cofactor>
    <text evidence="4">Binds 1 zinc ion per subunit.</text>
</comment>
<feature type="domain" description="Deacetylase sirtuin-type" evidence="6">
    <location>
        <begin position="1"/>
        <end position="245"/>
    </location>
</feature>
<dbReference type="InterPro" id="IPR028628">
    <property type="entry name" value="Sirtuin_class_U"/>
</dbReference>
<feature type="binding site" evidence="4">
    <location>
        <position position="236"/>
    </location>
    <ligand>
        <name>NAD(+)</name>
        <dbReference type="ChEBI" id="CHEBI:57540"/>
    </ligand>
</feature>
<reference evidence="7 8" key="1">
    <citation type="submission" date="2024-01" db="EMBL/GenBank/DDBJ databases">
        <title>Complete genome sequence of Citroniella saccharovorans strain M6.X9, isolated from human fecal sample.</title>
        <authorList>
            <person name="Cheng G."/>
            <person name="Westerholm M."/>
            <person name="Schnurer A."/>
        </authorList>
    </citation>
    <scope>NUCLEOTIDE SEQUENCE [LARGE SCALE GENOMIC DNA]</scope>
    <source>
        <strain evidence="7 8">DSM 29873</strain>
    </source>
</reference>
<comment type="caution">
    <text evidence="4">Lacks conserved residue(s) required for the propagation of feature annotation.</text>
</comment>
<evidence type="ECO:0000256" key="5">
    <source>
        <dbReference type="PROSITE-ProRule" id="PRU00236"/>
    </source>
</evidence>
<dbReference type="HAMAP" id="MF_01968">
    <property type="entry name" value="Sirtuin_ClassU"/>
    <property type="match status" value="1"/>
</dbReference>
<dbReference type="GO" id="GO:0008270">
    <property type="term" value="F:zinc ion binding"/>
    <property type="evidence" value="ECO:0007669"/>
    <property type="project" value="UniProtKB-UniRule"/>
</dbReference>
<dbReference type="GO" id="GO:0070403">
    <property type="term" value="F:NAD+ binding"/>
    <property type="evidence" value="ECO:0007669"/>
    <property type="project" value="UniProtKB-UniRule"/>
</dbReference>
<feature type="binding site" evidence="4 5">
    <location>
        <position position="158"/>
    </location>
    <ligand>
        <name>Zn(2+)</name>
        <dbReference type="ChEBI" id="CHEBI:29105"/>
    </ligand>
</feature>
<keyword evidence="1 4" id="KW-0963">Cytoplasm</keyword>
<feature type="binding site" evidence="4">
    <location>
        <position position="109"/>
    </location>
    <ligand>
        <name>NAD(+)</name>
        <dbReference type="ChEBI" id="CHEBI:57540"/>
    </ligand>
</feature>
<dbReference type="RefSeq" id="WP_324619403.1">
    <property type="nucleotide sequence ID" value="NZ_JAYKOT010000003.1"/>
</dbReference>
<evidence type="ECO:0000256" key="3">
    <source>
        <dbReference type="ARBA" id="ARBA00023027"/>
    </source>
</evidence>
<comment type="subcellular location">
    <subcellularLocation>
        <location evidence="4">Cytoplasm</location>
    </subcellularLocation>
</comment>
<feature type="binding site" evidence="4 5">
    <location>
        <position position="135"/>
    </location>
    <ligand>
        <name>Zn(2+)</name>
        <dbReference type="ChEBI" id="CHEBI:29105"/>
    </ligand>
</feature>
<dbReference type="InterPro" id="IPR026590">
    <property type="entry name" value="Ssirtuin_cat_dom"/>
</dbReference>
<feature type="binding site" evidence="4 5">
    <location>
        <position position="138"/>
    </location>
    <ligand>
        <name>Zn(2+)</name>
        <dbReference type="ChEBI" id="CHEBI:29105"/>
    </ligand>
</feature>
<dbReference type="InterPro" id="IPR050134">
    <property type="entry name" value="NAD-dep_sirtuin_deacylases"/>
</dbReference>
<feature type="binding site" evidence="4">
    <location>
        <position position="237"/>
    </location>
    <ligand>
        <name>NAD(+)</name>
        <dbReference type="ChEBI" id="CHEBI:57540"/>
    </ligand>
</feature>
<dbReference type="SUPFAM" id="SSF52467">
    <property type="entry name" value="DHS-like NAD/FAD-binding domain"/>
    <property type="match status" value="1"/>
</dbReference>
<feature type="binding site" evidence="4 5">
    <location>
        <position position="156"/>
    </location>
    <ligand>
        <name>Zn(2+)</name>
        <dbReference type="ChEBI" id="CHEBI:29105"/>
    </ligand>
</feature>
<feature type="binding site" evidence="4">
    <location>
        <position position="32"/>
    </location>
    <ligand>
        <name>NAD(+)</name>
        <dbReference type="ChEBI" id="CHEBI:57540"/>
    </ligand>
</feature>
<keyword evidence="2 4" id="KW-0808">Transferase</keyword>
<evidence type="ECO:0000256" key="4">
    <source>
        <dbReference type="HAMAP-Rule" id="MF_01968"/>
    </source>
</evidence>
<keyword evidence="4 5" id="KW-0862">Zinc</keyword>
<keyword evidence="7" id="KW-0012">Acyltransferase</keyword>
<dbReference type="InterPro" id="IPR003000">
    <property type="entry name" value="Sirtuin"/>
</dbReference>
<dbReference type="InterPro" id="IPR029035">
    <property type="entry name" value="DHS-like_NAD/FAD-binding_dom"/>
</dbReference>
<dbReference type="Proteomes" id="UP001357733">
    <property type="component" value="Unassembled WGS sequence"/>
</dbReference>
<dbReference type="Pfam" id="PF02146">
    <property type="entry name" value="SIR2"/>
    <property type="match status" value="1"/>
</dbReference>
<dbReference type="InterPro" id="IPR026591">
    <property type="entry name" value="Sirtuin_cat_small_dom_sf"/>
</dbReference>
<feature type="binding site" evidence="4">
    <location>
        <position position="39"/>
    </location>
    <ligand>
        <name>nicotinamide</name>
        <dbReference type="ChEBI" id="CHEBI:17154"/>
    </ligand>
</feature>
<proteinExistence type="inferred from homology"/>
<evidence type="ECO:0000259" key="6">
    <source>
        <dbReference type="PROSITE" id="PS50305"/>
    </source>
</evidence>
<keyword evidence="8" id="KW-1185">Reference proteome</keyword>
<keyword evidence="4 5" id="KW-0479">Metal-binding</keyword>
<evidence type="ECO:0000256" key="2">
    <source>
        <dbReference type="ARBA" id="ARBA00022679"/>
    </source>
</evidence>
<feature type="binding site" evidence="4">
    <location>
        <position position="196"/>
    </location>
    <ligand>
        <name>NAD(+)</name>
        <dbReference type="ChEBI" id="CHEBI:57540"/>
    </ligand>
</feature>
<comment type="caution">
    <text evidence="7">The sequence shown here is derived from an EMBL/GenBank/DDBJ whole genome shotgun (WGS) entry which is preliminary data.</text>
</comment>
<feature type="binding site" evidence="4">
    <location>
        <position position="112"/>
    </location>
    <ligand>
        <name>nicotinamide</name>
        <dbReference type="ChEBI" id="CHEBI:17154"/>
    </ligand>
</feature>
<evidence type="ECO:0000313" key="8">
    <source>
        <dbReference type="Proteomes" id="UP001357733"/>
    </source>
</evidence>
<dbReference type="AlphaFoldDB" id="A0AAW9MXF8"/>
<dbReference type="PROSITE" id="PS50305">
    <property type="entry name" value="SIRTUIN"/>
    <property type="match status" value="1"/>
</dbReference>
<dbReference type="GO" id="GO:0005737">
    <property type="term" value="C:cytoplasm"/>
    <property type="evidence" value="ECO:0007669"/>
    <property type="project" value="UniProtKB-SubCell"/>
</dbReference>